<dbReference type="RefSeq" id="WP_171784706.1">
    <property type="nucleotide sequence ID" value="NZ_BAAAML010000003.1"/>
</dbReference>
<proteinExistence type="predicted"/>
<organism evidence="4 5">
    <name type="scientific">Isoptericola halotolerans</name>
    <dbReference type="NCBI Taxonomy" id="300560"/>
    <lineage>
        <taxon>Bacteria</taxon>
        <taxon>Bacillati</taxon>
        <taxon>Actinomycetota</taxon>
        <taxon>Actinomycetes</taxon>
        <taxon>Micrococcales</taxon>
        <taxon>Promicromonosporaceae</taxon>
        <taxon>Isoptericola</taxon>
    </lineage>
</organism>
<feature type="region of interest" description="Disordered" evidence="1">
    <location>
        <begin position="250"/>
        <end position="404"/>
    </location>
</feature>
<dbReference type="EMBL" id="JABEZU010000004">
    <property type="protein sequence ID" value="NOV98474.1"/>
    <property type="molecule type" value="Genomic_DNA"/>
</dbReference>
<keyword evidence="2" id="KW-0472">Membrane</keyword>
<keyword evidence="2" id="KW-0812">Transmembrane</keyword>
<protein>
    <recommendedName>
        <fullName evidence="3">Putative zinc-finger domain-containing protein</fullName>
    </recommendedName>
</protein>
<dbReference type="InterPro" id="IPR027383">
    <property type="entry name" value="Znf_put"/>
</dbReference>
<feature type="compositionally biased region" description="Low complexity" evidence="1">
    <location>
        <begin position="293"/>
        <end position="302"/>
    </location>
</feature>
<feature type="transmembrane region" description="Helical" evidence="2">
    <location>
        <begin position="167"/>
        <end position="192"/>
    </location>
</feature>
<evidence type="ECO:0000313" key="4">
    <source>
        <dbReference type="EMBL" id="NOV98474.1"/>
    </source>
</evidence>
<reference evidence="4 5" key="1">
    <citation type="submission" date="2020-05" db="EMBL/GenBank/DDBJ databases">
        <title>Genomic Encyclopedia of Type Strains, Phase III (KMG-III): the genomes of soil and plant-associated and newly described type strains.</title>
        <authorList>
            <person name="Whitman W."/>
        </authorList>
    </citation>
    <scope>NUCLEOTIDE SEQUENCE [LARGE SCALE GENOMIC DNA]</scope>
    <source>
        <strain evidence="4 5">KCTC 19046</strain>
    </source>
</reference>
<sequence>MTASDEGAAPSSSRAADEAIRRMRAATQASESGMDEAPGAAGSVDADVVRTALATLPHGDQQLLWDQHVLERPIETVARESGIHVRAAVRRLRAAEDRLARALTAAHARGAGQQLCMQTRGALHDYVRHHLGPGRRQELEDHLFGCAGCMRAFIDVRHASWALRDTAPLLVGGLAVTGAAGPVVVGAAGAAASSGGLLAWWGTVVAATTAAGEWVLRGLRQVFGRPVGLAAGVGAAALAVAAVAVVGSGADPSPPAAPPSVAEQPAVPPSSAADAAPSVAPSEPGPTDDPTDDPTQPGPTETPESDPAPPPAEDPAGPRPQTVREPDQERDPAADTPSADEPADDPAGDPEPGATAPEQPPTQEPVEPTRPAEPSAPVTSPPPTDPPPTTPTDPPTDPPVEPQPVVDTITLMVGGIGWFRVVPTDGAEIVAVEPVEGYTKAELGWGDHWRVWTANARRGAVDVTVSGEPGSEPGARLVLWDHG</sequence>
<feature type="transmembrane region" description="Helical" evidence="2">
    <location>
        <begin position="198"/>
        <end position="216"/>
    </location>
</feature>
<feature type="compositionally biased region" description="Pro residues" evidence="1">
    <location>
        <begin position="379"/>
        <end position="402"/>
    </location>
</feature>
<feature type="domain" description="Putative zinc-finger" evidence="3">
    <location>
        <begin position="116"/>
        <end position="149"/>
    </location>
</feature>
<accession>A0ABX2A6I1</accession>
<feature type="transmembrane region" description="Helical" evidence="2">
    <location>
        <begin position="228"/>
        <end position="250"/>
    </location>
</feature>
<dbReference type="InterPro" id="IPR036388">
    <property type="entry name" value="WH-like_DNA-bd_sf"/>
</dbReference>
<dbReference type="Gene3D" id="1.10.10.10">
    <property type="entry name" value="Winged helix-like DNA-binding domain superfamily/Winged helix DNA-binding domain"/>
    <property type="match status" value="1"/>
</dbReference>
<name>A0ABX2A6I1_9MICO</name>
<gene>
    <name evidence="4" type="ORF">HDG69_003069</name>
</gene>
<feature type="region of interest" description="Disordered" evidence="1">
    <location>
        <begin position="1"/>
        <end position="42"/>
    </location>
</feature>
<evidence type="ECO:0000259" key="3">
    <source>
        <dbReference type="Pfam" id="PF13490"/>
    </source>
</evidence>
<evidence type="ECO:0000256" key="2">
    <source>
        <dbReference type="SAM" id="Phobius"/>
    </source>
</evidence>
<comment type="caution">
    <text evidence="4">The sequence shown here is derived from an EMBL/GenBank/DDBJ whole genome shotgun (WGS) entry which is preliminary data.</text>
</comment>
<feature type="compositionally biased region" description="Basic and acidic residues" evidence="1">
    <location>
        <begin position="322"/>
        <end position="333"/>
    </location>
</feature>
<evidence type="ECO:0000256" key="1">
    <source>
        <dbReference type="SAM" id="MobiDB-lite"/>
    </source>
</evidence>
<dbReference type="Pfam" id="PF13490">
    <property type="entry name" value="zf-HC2"/>
    <property type="match status" value="1"/>
</dbReference>
<keyword evidence="2" id="KW-1133">Transmembrane helix</keyword>
<evidence type="ECO:0000313" key="5">
    <source>
        <dbReference type="Proteomes" id="UP000757540"/>
    </source>
</evidence>
<keyword evidence="5" id="KW-1185">Reference proteome</keyword>
<dbReference type="Proteomes" id="UP000757540">
    <property type="component" value="Unassembled WGS sequence"/>
</dbReference>
<feature type="compositionally biased region" description="Low complexity" evidence="1">
    <location>
        <begin position="259"/>
        <end position="282"/>
    </location>
</feature>